<reference evidence="3" key="1">
    <citation type="submission" date="2023-06" db="EMBL/GenBank/DDBJ databases">
        <authorList>
            <person name="Noh H."/>
        </authorList>
    </citation>
    <scope>NUCLEOTIDE SEQUENCE</scope>
    <source>
        <strain evidence="3">DUCC20226</strain>
    </source>
</reference>
<sequence length="354" mass="38376">MHILGLCNGSIHGNSEILLKAALQAAVAHDQSIKTSWIHVPSVVLPRNPKPLRDEPDIIPNRSYEYDKDGGSGPAGSTTDVDDRAAAFEAIMDADALIIATPIYSHQPAGSLKALQDAILGPFADTCGQHRIYQRQKAGDPAVKDVVVDHRAIKPRVAGFIAVAGSRAQFPEQWTLAMPSLHQFTYPLHCKVVDMSVFPGFAHAGAVLTDPEAVVRAAKIGTNVASQIGRPFDEAVYLGPEEDGSCSYCHLLKFEFQGDNNRIRCITCGAAGELKTRSDGRVRPVWEDDSDLSCITLKGKWQHVDDIAGGLEIERQELPAVATELERWKAIEVPFVALPSRESNPTHHGKVGSN</sequence>
<evidence type="ECO:0000259" key="2">
    <source>
        <dbReference type="Pfam" id="PF03358"/>
    </source>
</evidence>
<protein>
    <recommendedName>
        <fullName evidence="2">NADPH-dependent FMN reductase-like domain-containing protein</fullName>
    </recommendedName>
</protein>
<dbReference type="EMBL" id="JAUJFL010000008">
    <property type="protein sequence ID" value="KAK2598843.1"/>
    <property type="molecule type" value="Genomic_DNA"/>
</dbReference>
<evidence type="ECO:0000256" key="1">
    <source>
        <dbReference type="SAM" id="MobiDB-lite"/>
    </source>
</evidence>
<comment type="caution">
    <text evidence="3">The sequence shown here is derived from an EMBL/GenBank/DDBJ whole genome shotgun (WGS) entry which is preliminary data.</text>
</comment>
<name>A0AAD9VZP4_PHOAM</name>
<feature type="region of interest" description="Disordered" evidence="1">
    <location>
        <begin position="49"/>
        <end position="80"/>
    </location>
</feature>
<dbReference type="Proteomes" id="UP001265746">
    <property type="component" value="Unassembled WGS sequence"/>
</dbReference>
<dbReference type="Gene3D" id="3.40.50.360">
    <property type="match status" value="1"/>
</dbReference>
<proteinExistence type="predicted"/>
<evidence type="ECO:0000313" key="3">
    <source>
        <dbReference type="EMBL" id="KAK2598843.1"/>
    </source>
</evidence>
<dbReference type="SUPFAM" id="SSF52218">
    <property type="entry name" value="Flavoproteins"/>
    <property type="match status" value="1"/>
</dbReference>
<dbReference type="InterPro" id="IPR029039">
    <property type="entry name" value="Flavoprotein-like_sf"/>
</dbReference>
<feature type="domain" description="NADPH-dependent FMN reductase-like" evidence="2">
    <location>
        <begin position="1"/>
        <end position="119"/>
    </location>
</feature>
<dbReference type="InterPro" id="IPR005025">
    <property type="entry name" value="FMN_Rdtase-like_dom"/>
</dbReference>
<keyword evidence="4" id="KW-1185">Reference proteome</keyword>
<dbReference type="Pfam" id="PF03358">
    <property type="entry name" value="FMN_red"/>
    <property type="match status" value="1"/>
</dbReference>
<organism evidence="3 4">
    <name type="scientific">Phomopsis amygdali</name>
    <name type="common">Fusicoccum amygdali</name>
    <dbReference type="NCBI Taxonomy" id="1214568"/>
    <lineage>
        <taxon>Eukaryota</taxon>
        <taxon>Fungi</taxon>
        <taxon>Dikarya</taxon>
        <taxon>Ascomycota</taxon>
        <taxon>Pezizomycotina</taxon>
        <taxon>Sordariomycetes</taxon>
        <taxon>Sordariomycetidae</taxon>
        <taxon>Diaporthales</taxon>
        <taxon>Diaporthaceae</taxon>
        <taxon>Diaporthe</taxon>
    </lineage>
</organism>
<dbReference type="GO" id="GO:0016491">
    <property type="term" value="F:oxidoreductase activity"/>
    <property type="evidence" value="ECO:0007669"/>
    <property type="project" value="InterPro"/>
</dbReference>
<evidence type="ECO:0000313" key="4">
    <source>
        <dbReference type="Proteomes" id="UP001265746"/>
    </source>
</evidence>
<gene>
    <name evidence="3" type="ORF">N8I77_012228</name>
</gene>
<dbReference type="AlphaFoldDB" id="A0AAD9VZP4"/>
<accession>A0AAD9VZP4</accession>